<evidence type="ECO:0000256" key="1">
    <source>
        <dbReference type="SAM" id="MobiDB-lite"/>
    </source>
</evidence>
<accession>I3C119</accession>
<reference evidence="2 3" key="1">
    <citation type="submission" date="2012-02" db="EMBL/GenBank/DDBJ databases">
        <title>Improved High-Quality Draft genome of Joostella marina DSM 19592.</title>
        <authorList>
            <consortium name="US DOE Joint Genome Institute (JGI-PGF)"/>
            <person name="Lucas S."/>
            <person name="Copeland A."/>
            <person name="Lapidus A."/>
            <person name="Bruce D."/>
            <person name="Goodwin L."/>
            <person name="Pitluck S."/>
            <person name="Peters L."/>
            <person name="Chertkov O."/>
            <person name="Ovchinnikova G."/>
            <person name="Kyrpides N."/>
            <person name="Mavromatis K."/>
            <person name="Detter J.C."/>
            <person name="Han C."/>
            <person name="Land M."/>
            <person name="Hauser L."/>
            <person name="Markowitz V."/>
            <person name="Cheng J.-F."/>
            <person name="Hugenholtz P."/>
            <person name="Woyke T."/>
            <person name="Wu D."/>
            <person name="Tindall B."/>
            <person name="Brambilla E."/>
            <person name="Klenk H.-P."/>
            <person name="Eisen J.A."/>
        </authorList>
    </citation>
    <scope>NUCLEOTIDE SEQUENCE [LARGE SCALE GENOMIC DNA]</scope>
    <source>
        <strain evidence="2 3">DSM 19592</strain>
    </source>
</reference>
<feature type="compositionally biased region" description="Low complexity" evidence="1">
    <location>
        <begin position="52"/>
        <end position="65"/>
    </location>
</feature>
<dbReference type="EMBL" id="JH651380">
    <property type="protein sequence ID" value="EIJ37312.1"/>
    <property type="molecule type" value="Genomic_DNA"/>
</dbReference>
<dbReference type="AlphaFoldDB" id="I3C119"/>
<evidence type="ECO:0000313" key="2">
    <source>
        <dbReference type="EMBL" id="EIJ37312.1"/>
    </source>
</evidence>
<feature type="region of interest" description="Disordered" evidence="1">
    <location>
        <begin position="34"/>
        <end position="121"/>
    </location>
</feature>
<proteinExistence type="predicted"/>
<evidence type="ECO:0000313" key="3">
    <source>
        <dbReference type="Proteomes" id="UP000004690"/>
    </source>
</evidence>
<sequence length="121" mass="12506">MKKIGIILLAIVFVGIGGYYLSAKSSTWSTTETLDGYDSKAAAEETPVESFQNNNVQSNSGNGLNPAHGQPGHRCDIAVGAPLTSPSGNSSILNSNSMLNPEHGQPGHRCDIAVGAPLPTS</sequence>
<name>I3C119_9FLAO</name>
<dbReference type="eggNOG" id="ENOG5032ZYU">
    <property type="taxonomic scope" value="Bacteria"/>
</dbReference>
<feature type="compositionally biased region" description="Low complexity" evidence="1">
    <location>
        <begin position="85"/>
        <end position="101"/>
    </location>
</feature>
<organism evidence="2 3">
    <name type="scientific">Galbibacter orientalis DSM 19592</name>
    <dbReference type="NCBI Taxonomy" id="926559"/>
    <lineage>
        <taxon>Bacteria</taxon>
        <taxon>Pseudomonadati</taxon>
        <taxon>Bacteroidota</taxon>
        <taxon>Flavobacteriia</taxon>
        <taxon>Flavobacteriales</taxon>
        <taxon>Flavobacteriaceae</taxon>
        <taxon>Galbibacter</taxon>
    </lineage>
</organism>
<dbReference type="HOGENOM" id="CLU_085958_1_0_10"/>
<dbReference type="STRING" id="926559.JoomaDRAFT_0255"/>
<keyword evidence="3" id="KW-1185">Reference proteome</keyword>
<gene>
    <name evidence="2" type="ORF">JoomaDRAFT_0255</name>
</gene>
<dbReference type="OrthoDB" id="678557at2"/>
<dbReference type="RefSeq" id="WP_008616105.1">
    <property type="nucleotide sequence ID" value="NZ_JH651380.1"/>
</dbReference>
<dbReference type="Proteomes" id="UP000004690">
    <property type="component" value="Unassembled WGS sequence"/>
</dbReference>
<protein>
    <submittedName>
        <fullName evidence="2">Uncharacterized protein</fullName>
    </submittedName>
</protein>